<dbReference type="Proteomes" id="UP001415857">
    <property type="component" value="Unassembled WGS sequence"/>
</dbReference>
<name>A0AAP0S9F1_LIQFO</name>
<feature type="region of interest" description="Disordered" evidence="1">
    <location>
        <begin position="175"/>
        <end position="208"/>
    </location>
</feature>
<dbReference type="EMBL" id="JBBPBK010000001">
    <property type="protein sequence ID" value="KAK9292198.1"/>
    <property type="molecule type" value="Genomic_DNA"/>
</dbReference>
<evidence type="ECO:0000313" key="2">
    <source>
        <dbReference type="EMBL" id="KAK9292198.1"/>
    </source>
</evidence>
<accession>A0AAP0S9F1</accession>
<organism evidence="2 3">
    <name type="scientific">Liquidambar formosana</name>
    <name type="common">Formosan gum</name>
    <dbReference type="NCBI Taxonomy" id="63359"/>
    <lineage>
        <taxon>Eukaryota</taxon>
        <taxon>Viridiplantae</taxon>
        <taxon>Streptophyta</taxon>
        <taxon>Embryophyta</taxon>
        <taxon>Tracheophyta</taxon>
        <taxon>Spermatophyta</taxon>
        <taxon>Magnoliopsida</taxon>
        <taxon>eudicotyledons</taxon>
        <taxon>Gunneridae</taxon>
        <taxon>Pentapetalae</taxon>
        <taxon>Saxifragales</taxon>
        <taxon>Altingiaceae</taxon>
        <taxon>Liquidambar</taxon>
    </lineage>
</organism>
<feature type="compositionally biased region" description="Polar residues" evidence="1">
    <location>
        <begin position="391"/>
        <end position="402"/>
    </location>
</feature>
<evidence type="ECO:0000256" key="1">
    <source>
        <dbReference type="SAM" id="MobiDB-lite"/>
    </source>
</evidence>
<dbReference type="AlphaFoldDB" id="A0AAP0S9F1"/>
<sequence length="402" mass="43309">MPLSELYRMAEGKLESSQQKTPICSTDLSFMPDNDFVELVWENGQIMMQGQSSRARKSPTCNSLPSHTPRCRDKDIGNGTNSKMGKFGTMDSILNDFPLSVPSGEMGLSQDDDMVLWLNYPLDDSLQNEYGGSDFLTELSGVTVNELSTQNNFSSIEKRSSCNQTVRDSHSISVHNGVSLEQGNVSKVSGGGGGGGGGEPSGTRSSQLYPLSTQHCQTSFPSFRSRVSDIISNDHSNATHNAVCGDSIRISSSSSGFPRMKTHKQDPEPPSTNSGFMNFSHFSRPAALVKANLQNIGAMAGPSLSNIERMGSKDKGSATSSSNPTKSTLIESSSNLQKEMGSHSQPIVMPANDDLKPLTAKPLKDPLPAEHSEARCLEDASDKDKFPIQVVGSSSTRETARW</sequence>
<keyword evidence="3" id="KW-1185">Reference proteome</keyword>
<evidence type="ECO:0000313" key="3">
    <source>
        <dbReference type="Proteomes" id="UP001415857"/>
    </source>
</evidence>
<feature type="compositionally biased region" description="Polar residues" evidence="1">
    <location>
        <begin position="317"/>
        <end position="345"/>
    </location>
</feature>
<comment type="caution">
    <text evidence="2">The sequence shown here is derived from an EMBL/GenBank/DDBJ whole genome shotgun (WGS) entry which is preliminary data.</text>
</comment>
<gene>
    <name evidence="2" type="ORF">L1049_020160</name>
</gene>
<protein>
    <recommendedName>
        <fullName evidence="4">Transcription factor PIF3-like</fullName>
    </recommendedName>
</protein>
<evidence type="ECO:0008006" key="4">
    <source>
        <dbReference type="Google" id="ProtNLM"/>
    </source>
</evidence>
<feature type="compositionally biased region" description="Basic and acidic residues" evidence="1">
    <location>
        <begin position="362"/>
        <end position="386"/>
    </location>
</feature>
<feature type="region of interest" description="Disordered" evidence="1">
    <location>
        <begin position="254"/>
        <end position="274"/>
    </location>
</feature>
<dbReference type="PANTHER" id="PTHR46807:SF1">
    <property type="entry name" value="TRANSCRIPTION FACTOR PIF3"/>
    <property type="match status" value="1"/>
</dbReference>
<feature type="compositionally biased region" description="Gly residues" evidence="1">
    <location>
        <begin position="189"/>
        <end position="200"/>
    </location>
</feature>
<proteinExistence type="predicted"/>
<reference evidence="2 3" key="1">
    <citation type="journal article" date="2024" name="Plant J.">
        <title>Genome sequences and population genomics reveal climatic adaptation and genomic divergence between two closely related sweetgum species.</title>
        <authorList>
            <person name="Xu W.Q."/>
            <person name="Ren C.Q."/>
            <person name="Zhang X.Y."/>
            <person name="Comes H.P."/>
            <person name="Liu X.H."/>
            <person name="Li Y.G."/>
            <person name="Kettle C.J."/>
            <person name="Jalonen R."/>
            <person name="Gaisberger H."/>
            <person name="Ma Y.Z."/>
            <person name="Qiu Y.X."/>
        </authorList>
    </citation>
    <scope>NUCLEOTIDE SEQUENCE [LARGE SCALE GENOMIC DNA]</scope>
    <source>
        <strain evidence="2">Hangzhou</strain>
    </source>
</reference>
<dbReference type="GO" id="GO:0003700">
    <property type="term" value="F:DNA-binding transcription factor activity"/>
    <property type="evidence" value="ECO:0007669"/>
    <property type="project" value="InterPro"/>
</dbReference>
<dbReference type="PANTHER" id="PTHR46807">
    <property type="entry name" value="TRANSCRIPTION FACTOR PIF3"/>
    <property type="match status" value="1"/>
</dbReference>
<dbReference type="InterPro" id="IPR044273">
    <property type="entry name" value="PIF3-like"/>
</dbReference>
<feature type="region of interest" description="Disordered" evidence="1">
    <location>
        <begin position="303"/>
        <end position="402"/>
    </location>
</feature>
<feature type="compositionally biased region" description="Polar residues" evidence="1">
    <location>
        <begin position="175"/>
        <end position="187"/>
    </location>
</feature>